<keyword evidence="2" id="KW-1185">Reference proteome</keyword>
<proteinExistence type="predicted"/>
<reference evidence="1" key="1">
    <citation type="submission" date="2020-05" db="EMBL/GenBank/DDBJ databases">
        <title>Large-scale comparative analyses of tick genomes elucidate their genetic diversity and vector capacities.</title>
        <authorList>
            <person name="Jia N."/>
            <person name="Wang J."/>
            <person name="Shi W."/>
            <person name="Du L."/>
            <person name="Sun Y."/>
            <person name="Zhan W."/>
            <person name="Jiang J."/>
            <person name="Wang Q."/>
            <person name="Zhang B."/>
            <person name="Ji P."/>
            <person name="Sakyi L.B."/>
            <person name="Cui X."/>
            <person name="Yuan T."/>
            <person name="Jiang B."/>
            <person name="Yang W."/>
            <person name="Lam T.T.-Y."/>
            <person name="Chang Q."/>
            <person name="Ding S."/>
            <person name="Wang X."/>
            <person name="Zhu J."/>
            <person name="Ruan X."/>
            <person name="Zhao L."/>
            <person name="Wei J."/>
            <person name="Que T."/>
            <person name="Du C."/>
            <person name="Cheng J."/>
            <person name="Dai P."/>
            <person name="Han X."/>
            <person name="Huang E."/>
            <person name="Gao Y."/>
            <person name="Liu J."/>
            <person name="Shao H."/>
            <person name="Ye R."/>
            <person name="Li L."/>
            <person name="Wei W."/>
            <person name="Wang X."/>
            <person name="Wang C."/>
            <person name="Yang T."/>
            <person name="Huo Q."/>
            <person name="Li W."/>
            <person name="Guo W."/>
            <person name="Chen H."/>
            <person name="Zhou L."/>
            <person name="Ni X."/>
            <person name="Tian J."/>
            <person name="Zhou Y."/>
            <person name="Sheng Y."/>
            <person name="Liu T."/>
            <person name="Pan Y."/>
            <person name="Xia L."/>
            <person name="Li J."/>
            <person name="Zhao F."/>
            <person name="Cao W."/>
        </authorList>
    </citation>
    <scope>NUCLEOTIDE SEQUENCE</scope>
    <source>
        <strain evidence="1">Hyas-2018</strain>
    </source>
</reference>
<protein>
    <submittedName>
        <fullName evidence="1">Uncharacterized protein</fullName>
    </submittedName>
</protein>
<name>A0ACB7SYL0_HYAAI</name>
<evidence type="ECO:0000313" key="2">
    <source>
        <dbReference type="Proteomes" id="UP000821845"/>
    </source>
</evidence>
<organism evidence="1 2">
    <name type="scientific">Hyalomma asiaticum</name>
    <name type="common">Tick</name>
    <dbReference type="NCBI Taxonomy" id="266040"/>
    <lineage>
        <taxon>Eukaryota</taxon>
        <taxon>Metazoa</taxon>
        <taxon>Ecdysozoa</taxon>
        <taxon>Arthropoda</taxon>
        <taxon>Chelicerata</taxon>
        <taxon>Arachnida</taxon>
        <taxon>Acari</taxon>
        <taxon>Parasitiformes</taxon>
        <taxon>Ixodida</taxon>
        <taxon>Ixodoidea</taxon>
        <taxon>Ixodidae</taxon>
        <taxon>Hyalomminae</taxon>
        <taxon>Hyalomma</taxon>
    </lineage>
</organism>
<comment type="caution">
    <text evidence="1">The sequence shown here is derived from an EMBL/GenBank/DDBJ whole genome shotgun (WGS) entry which is preliminary data.</text>
</comment>
<accession>A0ACB7SYL0</accession>
<sequence length="807" mass="87326">MYKGWYSTQDELFLSESEVTEVKQADGTSQKVSVESGHPVEWMEEKNYLFRLSHFQGDLVHWLRSSEGVVKPAKFQKLLMHWIDAGLQDLSLSRQSTRVHWGIRVPEDGSQTIYVWLDALVNYLTVSGYPDKNHTWPPDCHVIGKDILKFHGIYWPAFLMAAGLEPPRSILCHSHWTVNDEKMSKSKGNIVCPYKKVDKYTADGIRYFLLKEGVPHSDGNFNNTKVQRLLNAELADTLGNLLSRCTAPLVNKHQMFPSYDAEAFESYANGQKILDQLHDLCDKVKDKYLEGNIYQGIDEVMTVLRQSNALVQDAKPWELAKSKSGETRLNAVLHVALEVLRVSGIVLQPVIPVLATRILDKLQVLKLWQRATPAKNASALIGLDVKPANALLSGMDTKPGLAPAPASASQGSLPGESAKPRPDSEAGKNASTAPVSSAPAVPIAFSPSATNALSPPNRNLSGLRPKRDSVKSGRPHDPSGEHKSALAPREQPKDLADTAALPTAMTSQDAPQRHRRHLPHKSSRGAQHQASEAGNQEKHRGKRHKHKASGAAGCVGEGAKKSNLELSPPVVHSELQPQATSPEERKNLLSPTGLSEDNTLETIETRVADVFSNAEHSLGQQRSENASEKPGCSDSAVTAENARCDEGSKDDGVQSGTTVSHDVEGKAVVGAAANHEADRGAGRKIGKVVVSRELDKTPVGTIASAGAHGGAGTEVVENSGCACAKEGDSAGVEEPKKQTGVTVVSPHAEAENIGETRRESPAAVTPTSMTQRMTASGRQRCKRKSVDQRSLYSLTTLRDLASITALF</sequence>
<dbReference type="EMBL" id="CM023482">
    <property type="protein sequence ID" value="KAH6939132.1"/>
    <property type="molecule type" value="Genomic_DNA"/>
</dbReference>
<dbReference type="Proteomes" id="UP000821845">
    <property type="component" value="Chromosome 2"/>
</dbReference>
<evidence type="ECO:0000313" key="1">
    <source>
        <dbReference type="EMBL" id="KAH6939132.1"/>
    </source>
</evidence>
<gene>
    <name evidence="1" type="ORF">HPB50_016104</name>
</gene>